<dbReference type="EMBL" id="CP000546">
    <property type="protein sequence ID" value="ABN01731.1"/>
    <property type="molecule type" value="Genomic_DNA"/>
</dbReference>
<dbReference type="HOGENOM" id="CLU_3341262_0_0_4"/>
<protein>
    <submittedName>
        <fullName evidence="1">Uncharacterized protein</fullName>
    </submittedName>
</protein>
<dbReference type="AlphaFoldDB" id="A2S4N5"/>
<proteinExistence type="predicted"/>
<sequence length="37" mass="4079">MRHAPCAMRMGEWANGRMRRRARIEVHAALADSGAAA</sequence>
<evidence type="ECO:0000313" key="2">
    <source>
        <dbReference type="Proteomes" id="UP000002283"/>
    </source>
</evidence>
<name>A2S4N5_BURM9</name>
<dbReference type="Proteomes" id="UP000002283">
    <property type="component" value="Chromosome I"/>
</dbReference>
<evidence type="ECO:0000313" key="1">
    <source>
        <dbReference type="EMBL" id="ABN01731.1"/>
    </source>
</evidence>
<dbReference type="KEGG" id="bml:BMA10229_A0914"/>
<gene>
    <name evidence="1" type="ordered locus">BMA10229_A0914</name>
</gene>
<organism evidence="1 2">
    <name type="scientific">Burkholderia mallei (strain NCTC 10229)</name>
    <dbReference type="NCBI Taxonomy" id="412022"/>
    <lineage>
        <taxon>Bacteria</taxon>
        <taxon>Pseudomonadati</taxon>
        <taxon>Pseudomonadota</taxon>
        <taxon>Betaproteobacteria</taxon>
        <taxon>Burkholderiales</taxon>
        <taxon>Burkholderiaceae</taxon>
        <taxon>Burkholderia</taxon>
        <taxon>pseudomallei group</taxon>
    </lineage>
</organism>
<accession>A2S4N5</accession>
<reference evidence="1 2" key="1">
    <citation type="submission" date="2007-01" db="EMBL/GenBank/DDBJ databases">
        <authorList>
            <person name="DeShazer D."/>
            <person name="Woods D.E."/>
            <person name="Nierman W.C."/>
        </authorList>
    </citation>
    <scope>NUCLEOTIDE SEQUENCE [LARGE SCALE GENOMIC DNA]</scope>
    <source>
        <strain evidence="1 2">NCTC 10229</strain>
    </source>
</reference>